<dbReference type="EMBL" id="LOKQ01000284">
    <property type="protein sequence ID" value="OOX10409.1"/>
    <property type="molecule type" value="Genomic_DNA"/>
</dbReference>
<comment type="caution">
    <text evidence="2">The sequence shown here is derived from an EMBL/GenBank/DDBJ whole genome shotgun (WGS) entry which is preliminary data.</text>
</comment>
<evidence type="ECO:0000313" key="2">
    <source>
        <dbReference type="EMBL" id="OOX10409.1"/>
    </source>
</evidence>
<gene>
    <name evidence="2" type="ORF">Xcaj_16295</name>
</gene>
<feature type="domain" description="Peptidase S8/S53" evidence="1">
    <location>
        <begin position="248"/>
        <end position="576"/>
    </location>
</feature>
<dbReference type="InterPro" id="IPR034074">
    <property type="entry name" value="Y4bN_pept_dom"/>
</dbReference>
<keyword evidence="3" id="KW-1185">Reference proteome</keyword>
<dbReference type="CDD" id="cd04847">
    <property type="entry name" value="Peptidases_S8_Subtilisin_like_2"/>
    <property type="match status" value="1"/>
</dbReference>
<evidence type="ECO:0000313" key="3">
    <source>
        <dbReference type="Proteomes" id="UP000191089"/>
    </source>
</evidence>
<protein>
    <recommendedName>
        <fullName evidence="1">Peptidase S8/S53 domain-containing protein</fullName>
    </recommendedName>
</protein>
<dbReference type="InterPro" id="IPR000209">
    <property type="entry name" value="Peptidase_S8/S53_dom"/>
</dbReference>
<evidence type="ECO:0000259" key="1">
    <source>
        <dbReference type="Pfam" id="PF00082"/>
    </source>
</evidence>
<dbReference type="InterPro" id="IPR036852">
    <property type="entry name" value="Peptidase_S8/S53_dom_sf"/>
</dbReference>
<proteinExistence type="predicted"/>
<organism evidence="2 3">
    <name type="scientific">Xanthomonas axonopodis pv. cajani</name>
    <dbReference type="NCBI Taxonomy" id="487827"/>
    <lineage>
        <taxon>Bacteria</taxon>
        <taxon>Pseudomonadati</taxon>
        <taxon>Pseudomonadota</taxon>
        <taxon>Gammaproteobacteria</taxon>
        <taxon>Lysobacterales</taxon>
        <taxon>Lysobacteraceae</taxon>
        <taxon>Xanthomonas</taxon>
    </lineage>
</organism>
<dbReference type="Pfam" id="PF00082">
    <property type="entry name" value="Peptidase_S8"/>
    <property type="match status" value="1"/>
</dbReference>
<dbReference type="Gene3D" id="3.40.50.200">
    <property type="entry name" value="Peptidase S8/S53 domain"/>
    <property type="match status" value="1"/>
</dbReference>
<dbReference type="Proteomes" id="UP000191089">
    <property type="component" value="Unassembled WGS sequence"/>
</dbReference>
<reference evidence="2 3" key="1">
    <citation type="submission" date="2015-12" db="EMBL/GenBank/DDBJ databases">
        <authorList>
            <person name="Bansal K."/>
            <person name="Midha S."/>
            <person name="Patil P.B."/>
        </authorList>
    </citation>
    <scope>NUCLEOTIDE SEQUENCE [LARGE SCALE GENOMIC DNA]</scope>
    <source>
        <strain evidence="2 3">LMG558</strain>
    </source>
</reference>
<sequence>MMELGLVMPGVIDQQRQAGWEEGLGLRVVFASFPDIHLAIDSLDLKSEGIELLNVRETLGGTLATVWLPEGKLELFEQKIVNYLAAPGTGNPRDGRKLLDAIRQIRAAVIEDLWTDDSPIPIVDRIANFEAWIGTPVIQEEARRGRRSALRLTPMQRIARFRTAAELVGLRVGQRPLLFPERAVLQVRGTLAQFQQSAPLLGQLAELRFAPEVAEFFMGLDAAEQREWVDELLGRTGFAGPGEDVPHVCVLDTGCAHGHPLLARSISPDDVHAVDPDWGTGDENGHGTGQCGLALWGDLTGALGGQGVWGVRHRLESVKLLPDRGTNNEDHFGPITAQAVSLPEIQAPHRRRLFSMAVTSDTHVMTGRPTAWSAEVDALCSDWSGNGESPRLMIVSGGNVSGIRPGTYFAANSAASIEDPANAWNALTVGAITRKTNITEAFAGEYVPVADFGGLSPYSSTSERWQREAPFKPEVVFEGGNIGNDGLWCSPLDSLSLLTTHHRPIERQLATTWATSSATAIASRFSAEIMAHYPAFWPETVRALMVHSAQWTERLVQQFPGGRDNIERRLRHCGWGEPDLATAINSGADSLTLIAQSELQPYERNAIRRNVTARDMHLHRMPWPRDILQGLLRQDVELRVSLSYFIEPNPGERGRSDRFRYASHGLRFAVQRPTETAVQFQSRINALSREDDEAFENFEGADHRWLLGPRKRFRGSLHHDRMTCSAPELASREHIAIFPVGGWWKSREALERFERRARYALVVSIHAPDLPSHIDLYTSVEQALQSEIQITVPIEGA</sequence>
<name>A0ABX3M7D5_9XANT</name>
<accession>A0ABX3M7D5</accession>
<dbReference type="SUPFAM" id="SSF52743">
    <property type="entry name" value="Subtilisin-like"/>
    <property type="match status" value="1"/>
</dbReference>